<organism evidence="2 3">
    <name type="scientific">Cladosporium halotolerans</name>
    <dbReference type="NCBI Taxonomy" id="1052096"/>
    <lineage>
        <taxon>Eukaryota</taxon>
        <taxon>Fungi</taxon>
        <taxon>Dikarya</taxon>
        <taxon>Ascomycota</taxon>
        <taxon>Pezizomycotina</taxon>
        <taxon>Dothideomycetes</taxon>
        <taxon>Dothideomycetidae</taxon>
        <taxon>Cladosporiales</taxon>
        <taxon>Cladosporiaceae</taxon>
        <taxon>Cladosporium</taxon>
    </lineage>
</organism>
<feature type="compositionally biased region" description="Basic and acidic residues" evidence="1">
    <location>
        <begin position="300"/>
        <end position="315"/>
    </location>
</feature>
<feature type="compositionally biased region" description="Basic and acidic residues" evidence="1">
    <location>
        <begin position="331"/>
        <end position="343"/>
    </location>
</feature>
<dbReference type="EMBL" id="JAAQHG020000032">
    <property type="protein sequence ID" value="KAL1583676.1"/>
    <property type="molecule type" value="Genomic_DNA"/>
</dbReference>
<feature type="region of interest" description="Disordered" evidence="1">
    <location>
        <begin position="503"/>
        <end position="547"/>
    </location>
</feature>
<evidence type="ECO:0000313" key="2">
    <source>
        <dbReference type="EMBL" id="KAL1583676.1"/>
    </source>
</evidence>
<feature type="region of interest" description="Disordered" evidence="1">
    <location>
        <begin position="196"/>
        <end position="257"/>
    </location>
</feature>
<accession>A0AB34KIV2</accession>
<name>A0AB34KIV2_9PEZI</name>
<feature type="region of interest" description="Disordered" evidence="1">
    <location>
        <begin position="294"/>
        <end position="386"/>
    </location>
</feature>
<dbReference type="Proteomes" id="UP000803884">
    <property type="component" value="Unassembled WGS sequence"/>
</dbReference>
<comment type="caution">
    <text evidence="2">The sequence shown here is derived from an EMBL/GenBank/DDBJ whole genome shotgun (WGS) entry which is preliminary data.</text>
</comment>
<sequence length="547" mass="59083">MAATYQSFLASPSTSVLAPNASINYITTTTTISEPTAILKHLQSQGRQVVKKEENILNAIEGANGLCLETDTTLQFKNGGGAFLPGMDENVIDECIVTFPLIHAVSFDAGGKISQIRLYWDQGTLLKQVEAIGRTGRNWPIREGKKLIEAVKASVNATGQASNGSAARGQHNVVANHHKRDESVSATRDPHASLALFAPRDPNEDSGSAYNGPTVAPRPSAKPAPRDYGDLFVGEETSASSHRSTSPAKIDGRAVKGGAGKYVSGNRLFDENDHDSHSTPVGKKTYQQKYDHFAFGNGEDAPKDSRPNSGKDNRKSQATFSFEDFATPPKVNEKNKPDFERHWGAGVDEDDPQSPPKRNIVHPPRKDHEKHYEIADDSPAGAMKMRPTTTNVDAARRGNDFASKHEFTDASPASVKENIRPPRQSARGELEPSWSTADSPPKPRKIYNTAGDGMGGRKGAFNPIIGETDKKIYNTAGDGMGGRKGDYNPILGEEQKKIYVTAGDGMGGRKASGRTWGFGDDSDPEVEAERRTSMRGRRAQAGSGADR</sequence>
<dbReference type="RefSeq" id="XP_069226783.1">
    <property type="nucleotide sequence ID" value="XM_069376147.1"/>
</dbReference>
<proteinExistence type="predicted"/>
<feature type="compositionally biased region" description="Basic and acidic residues" evidence="1">
    <location>
        <begin position="364"/>
        <end position="374"/>
    </location>
</feature>
<feature type="compositionally biased region" description="Polar residues" evidence="1">
    <location>
        <begin position="237"/>
        <end position="247"/>
    </location>
</feature>
<evidence type="ECO:0000313" key="3">
    <source>
        <dbReference type="Proteomes" id="UP000803884"/>
    </source>
</evidence>
<feature type="compositionally biased region" description="Basic and acidic residues" evidence="1">
    <location>
        <begin position="398"/>
        <end position="408"/>
    </location>
</feature>
<gene>
    <name evidence="2" type="ORF">WHR41_07543</name>
</gene>
<feature type="region of interest" description="Disordered" evidence="1">
    <location>
        <begin position="398"/>
        <end position="463"/>
    </location>
</feature>
<reference evidence="2 3" key="1">
    <citation type="journal article" date="2020" name="Microbiol. Resour. Announc.">
        <title>Draft Genome Sequence of a Cladosporium Species Isolated from the Mesophotic Ascidian Didemnum maculosum.</title>
        <authorList>
            <person name="Gioti A."/>
            <person name="Siaperas R."/>
            <person name="Nikolaivits E."/>
            <person name="Le Goff G."/>
            <person name="Ouazzani J."/>
            <person name="Kotoulas G."/>
            <person name="Topakas E."/>
        </authorList>
    </citation>
    <scope>NUCLEOTIDE SEQUENCE [LARGE SCALE GENOMIC DNA]</scope>
    <source>
        <strain evidence="2 3">TM138-S3</strain>
    </source>
</reference>
<dbReference type="GeneID" id="96008985"/>
<protein>
    <submittedName>
        <fullName evidence="2">Uncharacterized protein</fullName>
    </submittedName>
</protein>
<keyword evidence="3" id="KW-1185">Reference proteome</keyword>
<dbReference type="AlphaFoldDB" id="A0AB34KIV2"/>
<evidence type="ECO:0000256" key="1">
    <source>
        <dbReference type="SAM" id="MobiDB-lite"/>
    </source>
</evidence>